<reference evidence="2" key="1">
    <citation type="journal article" date="2018" name="BMC Genomics">
        <title>Genomic insights into host adaptation between the wheat stripe rust pathogen (Puccinia striiformis f. sp. tritici) and the barley stripe rust pathogen (Puccinia striiformis f. sp. hordei).</title>
        <authorList>
            <person name="Xia C."/>
            <person name="Wang M."/>
            <person name="Yin C."/>
            <person name="Cornejo O.E."/>
            <person name="Hulbert S.H."/>
            <person name="Chen X."/>
        </authorList>
    </citation>
    <scope>NUCLEOTIDE SEQUENCE [LARGE SCALE GENOMIC DNA]</scope>
    <source>
        <strain evidence="2">93-210</strain>
    </source>
</reference>
<feature type="non-terminal residue" evidence="1">
    <location>
        <position position="1"/>
    </location>
</feature>
<name>A0ACC0DZM6_9BASI</name>
<reference evidence="2" key="2">
    <citation type="journal article" date="2018" name="Mol. Plant Microbe Interact.">
        <title>Genome sequence resources for the wheat stripe rust pathogen (Puccinia striiformis f. sp. tritici) and the barley stripe rust pathogen (Puccinia striiformis f. sp. hordei).</title>
        <authorList>
            <person name="Xia C."/>
            <person name="Wang M."/>
            <person name="Yin C."/>
            <person name="Cornejo O.E."/>
            <person name="Hulbert S.H."/>
            <person name="Chen X."/>
        </authorList>
    </citation>
    <scope>NUCLEOTIDE SEQUENCE [LARGE SCALE GENOMIC DNA]</scope>
    <source>
        <strain evidence="2">93-210</strain>
    </source>
</reference>
<accession>A0ACC0DZM6</accession>
<sequence>QLTIITMSYSTKRSTIPFANTTPPEQQQSHHHHQQRPSSDSSSSSQPSPTKKTKKKQSILRKLSTSSRRSLSWLPGIQDIQSVDNNHKNAILTPPNSDQSVKNKNNNLIGKGIIRNVARTVKKSLHTFDRPRLATAEPQQRLPASQQDRQQEEAIQPPSPQSVRARAVTISEASTPNKSKEHYTRSLNQPPYQSFDPDQVIEGPSTPPRSPKRLKKKTRPQSAFIEHPSPITQAVENVAPVRMSWHAQNPIGSLPMAATLLSQPSPPPIEDASFMAILPSQDKLNLPVPHHLSLIPPPSSLYVDPPTLTAISTGVEPALSRRVSISSSSSSESVSDHNNGFTFISTPSKFDSVPASPNPALGSSWMEIPAHPQHESYSEVHTSRPPIVTTATSISIVHSCVAERGSIAHLDLHLHADEQVEELAGTEIHNEFSRKRKVTSFINDSNPSKKETSESEAEKDAESDRDCGPEERQHKVLRGLDQPFSSHQPPQSEPLSTLLTTPLTNLIRPRKLSSNKKNRKLFSKKSPLSHHHEVHHHHVHHHTPSKNPRHSSSSSSSSTEVWNLSVVSTVVGVVILAVVFIGSTNLSHLHNGKPSSSWIGNWIKKIV</sequence>
<gene>
    <name evidence="1" type="ORF">MJO28_012305</name>
</gene>
<dbReference type="EMBL" id="CM045876">
    <property type="protein sequence ID" value="KAI7942278.1"/>
    <property type="molecule type" value="Genomic_DNA"/>
</dbReference>
<keyword evidence="2" id="KW-1185">Reference proteome</keyword>
<dbReference type="Proteomes" id="UP001060170">
    <property type="component" value="Chromosome 12"/>
</dbReference>
<evidence type="ECO:0000313" key="2">
    <source>
        <dbReference type="Proteomes" id="UP001060170"/>
    </source>
</evidence>
<evidence type="ECO:0000313" key="1">
    <source>
        <dbReference type="EMBL" id="KAI7942278.1"/>
    </source>
</evidence>
<organism evidence="1 2">
    <name type="scientific">Puccinia striiformis f. sp. tritici</name>
    <dbReference type="NCBI Taxonomy" id="168172"/>
    <lineage>
        <taxon>Eukaryota</taxon>
        <taxon>Fungi</taxon>
        <taxon>Dikarya</taxon>
        <taxon>Basidiomycota</taxon>
        <taxon>Pucciniomycotina</taxon>
        <taxon>Pucciniomycetes</taxon>
        <taxon>Pucciniales</taxon>
        <taxon>Pucciniaceae</taxon>
        <taxon>Puccinia</taxon>
    </lineage>
</organism>
<reference evidence="1 2" key="3">
    <citation type="journal article" date="2022" name="Microbiol. Spectr.">
        <title>Folding features and dynamics of 3D genome architecture in plant fungal pathogens.</title>
        <authorList>
            <person name="Xia C."/>
        </authorList>
    </citation>
    <scope>NUCLEOTIDE SEQUENCE [LARGE SCALE GENOMIC DNA]</scope>
    <source>
        <strain evidence="1 2">93-210</strain>
    </source>
</reference>
<comment type="caution">
    <text evidence="1">The sequence shown here is derived from an EMBL/GenBank/DDBJ whole genome shotgun (WGS) entry which is preliminary data.</text>
</comment>
<proteinExistence type="predicted"/>
<protein>
    <submittedName>
        <fullName evidence="1">Uncharacterized protein</fullName>
    </submittedName>
</protein>